<dbReference type="EMBL" id="CYTW01000004">
    <property type="protein sequence ID" value="CUK09766.1"/>
    <property type="molecule type" value="Genomic_DNA"/>
</dbReference>
<evidence type="ECO:0000313" key="5">
    <source>
        <dbReference type="Proteomes" id="UP000051870"/>
    </source>
</evidence>
<dbReference type="InterPro" id="IPR000182">
    <property type="entry name" value="GNAT_dom"/>
</dbReference>
<dbReference type="Proteomes" id="UP000051870">
    <property type="component" value="Unassembled WGS sequence"/>
</dbReference>
<evidence type="ECO:0000259" key="3">
    <source>
        <dbReference type="PROSITE" id="PS51186"/>
    </source>
</evidence>
<dbReference type="PANTHER" id="PTHR43877">
    <property type="entry name" value="AMINOALKYLPHOSPHONATE N-ACETYLTRANSFERASE-RELATED-RELATED"/>
    <property type="match status" value="1"/>
</dbReference>
<dbReference type="STRING" id="1715693.PH7735_03409"/>
<proteinExistence type="predicted"/>
<dbReference type="Pfam" id="PF00583">
    <property type="entry name" value="Acetyltransf_1"/>
    <property type="match status" value="1"/>
</dbReference>
<dbReference type="PROSITE" id="PS51186">
    <property type="entry name" value="GNAT"/>
    <property type="match status" value="1"/>
</dbReference>
<name>A0A0N7MAC0_9RHOB</name>
<feature type="domain" description="N-acetyltransferase" evidence="3">
    <location>
        <begin position="4"/>
        <end position="159"/>
    </location>
</feature>
<dbReference type="EC" id="2.3.1.183" evidence="4"/>
<dbReference type="SUPFAM" id="SSF55729">
    <property type="entry name" value="Acyl-CoA N-acyltransferases (Nat)"/>
    <property type="match status" value="1"/>
</dbReference>
<dbReference type="CDD" id="cd04301">
    <property type="entry name" value="NAT_SF"/>
    <property type="match status" value="1"/>
</dbReference>
<dbReference type="AlphaFoldDB" id="A0A0N7MAC0"/>
<dbReference type="GO" id="GO:0102971">
    <property type="term" value="F:phosphinothricin N-acetyltransferase activity"/>
    <property type="evidence" value="ECO:0007669"/>
    <property type="project" value="UniProtKB-EC"/>
</dbReference>
<evidence type="ECO:0000256" key="1">
    <source>
        <dbReference type="ARBA" id="ARBA00022679"/>
    </source>
</evidence>
<protein>
    <submittedName>
        <fullName evidence="4">Putative phosphinothricin acetyltransferase YwnH</fullName>
        <ecNumber evidence="4">2.3.1.183</ecNumber>
    </submittedName>
</protein>
<sequence>MSKLSIRPGASADIRQVADLLNEIIAAGGTTALTEPMTRDALEGWLFDNADRSTWHVAIDDTGEMLGFQWIGIWPELPPEACDIGTFVKTGRSGLGIGSALFEATKQAAIDLGYDWINANIRADNSGGLAYYQSRGFRDWGQLDNIELADGTKVNKTLKRYDLKD</sequence>
<keyword evidence="1 4" id="KW-0808">Transferase</keyword>
<accession>A0A0N7MAC0</accession>
<keyword evidence="2 4" id="KW-0012">Acyltransferase</keyword>
<reference evidence="5" key="1">
    <citation type="submission" date="2015-09" db="EMBL/GenBank/DDBJ databases">
        <authorList>
            <person name="Rodrigo-Torres Lidia"/>
            <person name="Arahal R.David."/>
        </authorList>
    </citation>
    <scope>NUCLEOTIDE SEQUENCE [LARGE SCALE GENOMIC DNA]</scope>
    <source>
        <strain evidence="5">CECT 7735</strain>
    </source>
</reference>
<dbReference type="Gene3D" id="3.40.630.30">
    <property type="match status" value="1"/>
</dbReference>
<dbReference type="GeneID" id="83882387"/>
<keyword evidence="5" id="KW-1185">Reference proteome</keyword>
<evidence type="ECO:0000256" key="2">
    <source>
        <dbReference type="ARBA" id="ARBA00023315"/>
    </source>
</evidence>
<dbReference type="RefSeq" id="WP_058312568.1">
    <property type="nucleotide sequence ID" value="NZ_CANLZE010000004.1"/>
</dbReference>
<dbReference type="InterPro" id="IPR050832">
    <property type="entry name" value="Bact_Acetyltransf"/>
</dbReference>
<evidence type="ECO:0000313" key="4">
    <source>
        <dbReference type="EMBL" id="CUK09766.1"/>
    </source>
</evidence>
<gene>
    <name evidence="4" type="primary">ywnH</name>
    <name evidence="4" type="ORF">PH7735_03409</name>
</gene>
<organism evidence="4 5">
    <name type="scientific">Shimia thalassica</name>
    <dbReference type="NCBI Taxonomy" id="1715693"/>
    <lineage>
        <taxon>Bacteria</taxon>
        <taxon>Pseudomonadati</taxon>
        <taxon>Pseudomonadota</taxon>
        <taxon>Alphaproteobacteria</taxon>
        <taxon>Rhodobacterales</taxon>
        <taxon>Roseobacteraceae</taxon>
    </lineage>
</organism>
<dbReference type="InterPro" id="IPR016181">
    <property type="entry name" value="Acyl_CoA_acyltransferase"/>
</dbReference>